<organism evidence="1 2">
    <name type="scientific">Streblomastix strix</name>
    <dbReference type="NCBI Taxonomy" id="222440"/>
    <lineage>
        <taxon>Eukaryota</taxon>
        <taxon>Metamonada</taxon>
        <taxon>Preaxostyla</taxon>
        <taxon>Oxymonadida</taxon>
        <taxon>Streblomastigidae</taxon>
        <taxon>Streblomastix</taxon>
    </lineage>
</organism>
<protein>
    <submittedName>
        <fullName evidence="1">Uncharacterized protein</fullName>
    </submittedName>
</protein>
<dbReference type="AlphaFoldDB" id="A0A5J4TAC7"/>
<reference evidence="1 2" key="1">
    <citation type="submission" date="2019-03" db="EMBL/GenBank/DDBJ databases">
        <title>Single cell metagenomics reveals metabolic interactions within the superorganism composed of flagellate Streblomastix strix and complex community of Bacteroidetes bacteria on its surface.</title>
        <authorList>
            <person name="Treitli S.C."/>
            <person name="Kolisko M."/>
            <person name="Husnik F."/>
            <person name="Keeling P."/>
            <person name="Hampl V."/>
        </authorList>
    </citation>
    <scope>NUCLEOTIDE SEQUENCE [LARGE SCALE GENOMIC DNA]</scope>
    <source>
        <strain evidence="1">ST1C</strain>
    </source>
</reference>
<evidence type="ECO:0000313" key="1">
    <source>
        <dbReference type="EMBL" id="KAA6355197.1"/>
    </source>
</evidence>
<sequence length="316" mass="35181">MKSNGAILNTGKHTNKDVLIDYTIPPVNQSGLASFVITSSTTSKNYLDGAYYYHLDEWNDWQIALLTNPNAPEPEHKYNNTTDITNYINGLESAKKIMTLYNELLNTDPQSWGFQSKRKPVNNLPITAEGVYTATCIDEAGNTFIQTFTIDKKAPVFSLSNNGAEIVSPYYTNKAFQIYLNDSYSTDKYTFSGNSEVTTPIIGSVALNKSYSGSQLDESITYNFTATDLAGNTKSIIVYYDVTAPVRNAYPSTYYLRTAINKSNVTYTDKYAGTTVYYKYNNGQEVLFDTNITVTTGSAVNNGKYYFYAKDLAGNI</sequence>
<dbReference type="Proteomes" id="UP000324800">
    <property type="component" value="Unassembled WGS sequence"/>
</dbReference>
<proteinExistence type="predicted"/>
<comment type="caution">
    <text evidence="1">The sequence shown here is derived from an EMBL/GenBank/DDBJ whole genome shotgun (WGS) entry which is preliminary data.</text>
</comment>
<name>A0A5J4TAC7_9EUKA</name>
<gene>
    <name evidence="1" type="ORF">EZS28_049276</name>
</gene>
<dbReference type="EMBL" id="SNRW01035009">
    <property type="protein sequence ID" value="KAA6355197.1"/>
    <property type="molecule type" value="Genomic_DNA"/>
</dbReference>
<accession>A0A5J4TAC7</accession>
<feature type="non-terminal residue" evidence="1">
    <location>
        <position position="316"/>
    </location>
</feature>
<evidence type="ECO:0000313" key="2">
    <source>
        <dbReference type="Proteomes" id="UP000324800"/>
    </source>
</evidence>